<evidence type="ECO:0000256" key="1">
    <source>
        <dbReference type="SAM" id="MobiDB-lite"/>
    </source>
</evidence>
<protein>
    <submittedName>
        <fullName evidence="2">Uncharacterized protein</fullName>
    </submittedName>
</protein>
<proteinExistence type="predicted"/>
<evidence type="ECO:0000313" key="2">
    <source>
        <dbReference type="EMBL" id="KAL3500117.1"/>
    </source>
</evidence>
<feature type="region of interest" description="Disordered" evidence="1">
    <location>
        <begin position="128"/>
        <end position="167"/>
    </location>
</feature>
<keyword evidence="3" id="KW-1185">Reference proteome</keyword>
<gene>
    <name evidence="2" type="ORF">ACH5RR_039210</name>
</gene>
<reference evidence="2 3" key="1">
    <citation type="submission" date="2024-11" db="EMBL/GenBank/DDBJ databases">
        <title>A near-complete genome assembly of Cinchona calisaya.</title>
        <authorList>
            <person name="Lian D.C."/>
            <person name="Zhao X.W."/>
            <person name="Wei L."/>
        </authorList>
    </citation>
    <scope>NUCLEOTIDE SEQUENCE [LARGE SCALE GENOMIC DNA]</scope>
    <source>
        <tissue evidence="2">Nenye</tissue>
    </source>
</reference>
<dbReference type="AlphaFoldDB" id="A0ABD2Y2R4"/>
<comment type="caution">
    <text evidence="2">The sequence shown here is derived from an EMBL/GenBank/DDBJ whole genome shotgun (WGS) entry which is preliminary data.</text>
</comment>
<evidence type="ECO:0000313" key="3">
    <source>
        <dbReference type="Proteomes" id="UP001630127"/>
    </source>
</evidence>
<feature type="compositionally biased region" description="Basic and acidic residues" evidence="1">
    <location>
        <begin position="50"/>
        <end position="75"/>
    </location>
</feature>
<dbReference type="EMBL" id="JBJUIK010000016">
    <property type="protein sequence ID" value="KAL3500117.1"/>
    <property type="molecule type" value="Genomic_DNA"/>
</dbReference>
<accession>A0ABD2Y2R4</accession>
<dbReference type="Proteomes" id="UP001630127">
    <property type="component" value="Unassembled WGS sequence"/>
</dbReference>
<sequence>MIQKKKKIVRRENGEEEEETENGNEGKQLDTDGIMRQRRQGYSRRRGRRKLEEKLGEDGKQKEGENMRKGRKEKGESANFLLGALGEFKSFVQKVKKRGGVGEEWGRACGDLERVVMVVVVGKSKWGVEGGTASLHPKKSSQPTVSKKMTRTPPGGVQPTLGRRTTY</sequence>
<name>A0ABD2Y2R4_9GENT</name>
<feature type="region of interest" description="Disordered" evidence="1">
    <location>
        <begin position="1"/>
        <end position="75"/>
    </location>
</feature>
<feature type="compositionally biased region" description="Basic residues" evidence="1">
    <location>
        <begin position="36"/>
        <end position="49"/>
    </location>
</feature>
<organism evidence="2 3">
    <name type="scientific">Cinchona calisaya</name>
    <dbReference type="NCBI Taxonomy" id="153742"/>
    <lineage>
        <taxon>Eukaryota</taxon>
        <taxon>Viridiplantae</taxon>
        <taxon>Streptophyta</taxon>
        <taxon>Embryophyta</taxon>
        <taxon>Tracheophyta</taxon>
        <taxon>Spermatophyta</taxon>
        <taxon>Magnoliopsida</taxon>
        <taxon>eudicotyledons</taxon>
        <taxon>Gunneridae</taxon>
        <taxon>Pentapetalae</taxon>
        <taxon>asterids</taxon>
        <taxon>lamiids</taxon>
        <taxon>Gentianales</taxon>
        <taxon>Rubiaceae</taxon>
        <taxon>Cinchonoideae</taxon>
        <taxon>Cinchoneae</taxon>
        <taxon>Cinchona</taxon>
    </lineage>
</organism>